<evidence type="ECO:0000256" key="1">
    <source>
        <dbReference type="ARBA" id="ARBA00022980"/>
    </source>
</evidence>
<feature type="region of interest" description="Disordered" evidence="4">
    <location>
        <begin position="128"/>
        <end position="184"/>
    </location>
</feature>
<dbReference type="GO" id="GO:0006412">
    <property type="term" value="P:translation"/>
    <property type="evidence" value="ECO:0007669"/>
    <property type="project" value="UniProtKB-UniRule"/>
</dbReference>
<dbReference type="NCBIfam" id="TIGR00002">
    <property type="entry name" value="S16"/>
    <property type="match status" value="1"/>
</dbReference>
<keyword evidence="1 3" id="KW-0689">Ribosomal protein</keyword>
<dbReference type="OrthoDB" id="9807878at2"/>
<dbReference type="PANTHER" id="PTHR12919:SF20">
    <property type="entry name" value="SMALL RIBOSOMAL SUBUNIT PROTEIN BS16M"/>
    <property type="match status" value="1"/>
</dbReference>
<dbReference type="HAMAP" id="MF_00385">
    <property type="entry name" value="Ribosomal_bS16"/>
    <property type="match status" value="1"/>
</dbReference>
<dbReference type="GO" id="GO:0015935">
    <property type="term" value="C:small ribosomal subunit"/>
    <property type="evidence" value="ECO:0007669"/>
    <property type="project" value="TreeGrafter"/>
</dbReference>
<evidence type="ECO:0000256" key="2">
    <source>
        <dbReference type="ARBA" id="ARBA00023274"/>
    </source>
</evidence>
<dbReference type="InterPro" id="IPR000307">
    <property type="entry name" value="Ribosomal_bS16"/>
</dbReference>
<organism evidence="5 6">
    <name type="scientific">Phaeodactylibacter xiamenensis</name>
    <dbReference type="NCBI Taxonomy" id="1524460"/>
    <lineage>
        <taxon>Bacteria</taxon>
        <taxon>Pseudomonadati</taxon>
        <taxon>Bacteroidota</taxon>
        <taxon>Saprospiria</taxon>
        <taxon>Saprospirales</taxon>
        <taxon>Haliscomenobacteraceae</taxon>
        <taxon>Phaeodactylibacter</taxon>
    </lineage>
</organism>
<evidence type="ECO:0000256" key="3">
    <source>
        <dbReference type="HAMAP-Rule" id="MF_00385"/>
    </source>
</evidence>
<dbReference type="InterPro" id="IPR023803">
    <property type="entry name" value="Ribosomal_bS16_dom_sf"/>
</dbReference>
<dbReference type="SUPFAM" id="SSF54565">
    <property type="entry name" value="Ribosomal protein S16"/>
    <property type="match status" value="1"/>
</dbReference>
<evidence type="ECO:0000313" key="6">
    <source>
        <dbReference type="Proteomes" id="UP000029736"/>
    </source>
</evidence>
<evidence type="ECO:0000313" key="5">
    <source>
        <dbReference type="EMBL" id="KGE85451.1"/>
    </source>
</evidence>
<dbReference type="GO" id="GO:0005737">
    <property type="term" value="C:cytoplasm"/>
    <property type="evidence" value="ECO:0007669"/>
    <property type="project" value="UniProtKB-ARBA"/>
</dbReference>
<keyword evidence="2 3" id="KW-0687">Ribonucleoprotein</keyword>
<dbReference type="STRING" id="1524460.IX84_28625"/>
<dbReference type="AlphaFoldDB" id="A0A098S011"/>
<sequence>MAVKMRLQRKGRRKRPFYHIVVADGRAPRDGRFIERLGSYNPMTKPATIEIDREKAFDWLQKGAQPTDTVRAILRFKGVYYKRHLMRGVAKGALTEEQAEAKYQEWIDAKESKIAARFEQTAAERADLLAKLSGTPPPPPPAPEPEEEEAPAETAEAAAAAEETPAAEETASEEQPAEEEKKED</sequence>
<comment type="caution">
    <text evidence="5">The sequence shown here is derived from an EMBL/GenBank/DDBJ whole genome shotgun (WGS) entry which is preliminary data.</text>
</comment>
<gene>
    <name evidence="3" type="primary">rpsP</name>
    <name evidence="5" type="ORF">IX84_28625</name>
</gene>
<accession>A0A098S011</accession>
<proteinExistence type="inferred from homology"/>
<name>A0A098S011_9BACT</name>
<evidence type="ECO:0000256" key="4">
    <source>
        <dbReference type="SAM" id="MobiDB-lite"/>
    </source>
</evidence>
<protein>
    <recommendedName>
        <fullName evidence="3">Small ribosomal subunit protein bS16</fullName>
    </recommendedName>
</protein>
<dbReference type="Pfam" id="PF00886">
    <property type="entry name" value="Ribosomal_S16"/>
    <property type="match status" value="1"/>
</dbReference>
<keyword evidence="6" id="KW-1185">Reference proteome</keyword>
<dbReference type="GO" id="GO:0003735">
    <property type="term" value="F:structural constituent of ribosome"/>
    <property type="evidence" value="ECO:0007669"/>
    <property type="project" value="InterPro"/>
</dbReference>
<dbReference type="Gene3D" id="3.30.1320.10">
    <property type="match status" value="1"/>
</dbReference>
<dbReference type="PANTHER" id="PTHR12919">
    <property type="entry name" value="30S RIBOSOMAL PROTEIN S16"/>
    <property type="match status" value="1"/>
</dbReference>
<dbReference type="EMBL" id="JPOS01000090">
    <property type="protein sequence ID" value="KGE85451.1"/>
    <property type="molecule type" value="Genomic_DNA"/>
</dbReference>
<dbReference type="Proteomes" id="UP000029736">
    <property type="component" value="Unassembled WGS sequence"/>
</dbReference>
<comment type="similarity">
    <text evidence="3">Belongs to the bacterial ribosomal protein bS16 family.</text>
</comment>
<reference evidence="5 6" key="1">
    <citation type="journal article" date="2014" name="Int. J. Syst. Evol. Microbiol.">
        <title>Phaeodactylibacter xiamenensis gen. nov., sp. nov., a member of the family Saprospiraceae isolated from the marine alga Phaeodactylum tricornutum.</title>
        <authorList>
            <person name="Chen Z.Jr."/>
            <person name="Lei X."/>
            <person name="Lai Q."/>
            <person name="Li Y."/>
            <person name="Zhang B."/>
            <person name="Zhang J."/>
            <person name="Zhang H."/>
            <person name="Yang L."/>
            <person name="Zheng W."/>
            <person name="Tian Y."/>
            <person name="Yu Z."/>
            <person name="Xu H.Jr."/>
            <person name="Zheng T."/>
        </authorList>
    </citation>
    <scope>NUCLEOTIDE SEQUENCE [LARGE SCALE GENOMIC DNA]</scope>
    <source>
        <strain evidence="5 6">KD52</strain>
    </source>
</reference>
<feature type="compositionally biased region" description="Low complexity" evidence="4">
    <location>
        <begin position="152"/>
        <end position="169"/>
    </location>
</feature>